<reference evidence="1 2" key="1">
    <citation type="submission" date="2010-03" db="EMBL/GenBank/DDBJ databases">
        <title>The genome sequence of Coprococcus catus GD/7.</title>
        <authorList>
            <consortium name="metaHIT consortium -- http://www.metahit.eu/"/>
            <person name="Pajon A."/>
            <person name="Turner K."/>
            <person name="Parkhill J."/>
            <person name="Duncan S."/>
            <person name="Flint H."/>
        </authorList>
    </citation>
    <scope>NUCLEOTIDE SEQUENCE [LARGE SCALE GENOMIC DNA]</scope>
    <source>
        <strain evidence="1 2">GD/7</strain>
    </source>
</reference>
<name>D4JC37_9FIRM</name>
<gene>
    <name evidence="1" type="ORF">CC1_33780</name>
</gene>
<evidence type="ECO:0000313" key="2">
    <source>
        <dbReference type="Proteomes" id="UP000008798"/>
    </source>
</evidence>
<dbReference type="HOGENOM" id="CLU_3414644_0_0_9"/>
<dbReference type="EMBL" id="FP929038">
    <property type="protein sequence ID" value="CBK81908.1"/>
    <property type="molecule type" value="Genomic_DNA"/>
</dbReference>
<sequence length="27" mass="3105">MWAGAGNCAGFFIIRRGAWQESVDEWF</sequence>
<protein>
    <submittedName>
        <fullName evidence="1">Uncharacterized protein</fullName>
    </submittedName>
</protein>
<organism evidence="1 2">
    <name type="scientific">Coprococcus catus GD/7</name>
    <dbReference type="NCBI Taxonomy" id="717962"/>
    <lineage>
        <taxon>Bacteria</taxon>
        <taxon>Bacillati</taxon>
        <taxon>Bacillota</taxon>
        <taxon>Clostridia</taxon>
        <taxon>Lachnospirales</taxon>
        <taxon>Lachnospiraceae</taxon>
        <taxon>Coprococcus</taxon>
    </lineage>
</organism>
<dbReference type="AlphaFoldDB" id="D4JC37"/>
<dbReference type="KEGG" id="cct:CC1_33780"/>
<proteinExistence type="predicted"/>
<dbReference type="Proteomes" id="UP000008798">
    <property type="component" value="Chromosome"/>
</dbReference>
<reference evidence="1 2" key="2">
    <citation type="submission" date="2010-03" db="EMBL/GenBank/DDBJ databases">
        <authorList>
            <person name="Pajon A."/>
        </authorList>
    </citation>
    <scope>NUCLEOTIDE SEQUENCE [LARGE SCALE GENOMIC DNA]</scope>
    <source>
        <strain evidence="1 2">GD/7</strain>
    </source>
</reference>
<dbReference type="STRING" id="717962.CC1_33780"/>
<evidence type="ECO:0000313" key="1">
    <source>
        <dbReference type="EMBL" id="CBK81908.1"/>
    </source>
</evidence>
<accession>D4JC37</accession>